<comment type="caution">
    <text evidence="7">The sequence shown here is derived from an EMBL/GenBank/DDBJ whole genome shotgun (WGS) entry which is preliminary data.</text>
</comment>
<evidence type="ECO:0000313" key="7">
    <source>
        <dbReference type="EMBL" id="KAK3886276.1"/>
    </source>
</evidence>
<feature type="transmembrane region" description="Helical" evidence="5">
    <location>
        <begin position="6"/>
        <end position="29"/>
    </location>
</feature>
<proteinExistence type="predicted"/>
<protein>
    <recommendedName>
        <fullName evidence="6">Bicarbonate transporter-like transmembrane domain-containing protein</fullName>
    </recommendedName>
</protein>
<keyword evidence="4 5" id="KW-0472">Membrane</keyword>
<gene>
    <name evidence="7" type="ORF">Pcinc_009559</name>
</gene>
<feature type="transmembrane region" description="Helical" evidence="5">
    <location>
        <begin position="66"/>
        <end position="85"/>
    </location>
</feature>
<evidence type="ECO:0000313" key="8">
    <source>
        <dbReference type="Proteomes" id="UP001286313"/>
    </source>
</evidence>
<sequence>MTKGSGFHFDIVLLCFINFVCGVFGAPFMGPACVRTVSHTSALTVMSSTHAPGESPKIKGVREQRLSAIVVSILIGLSVLLGSVLNLVSKAVLYGIFLYMGVSSTAGIQFLERFILVLMPVKHHPNVPYVKKVRTWKMHSFTGIQLVMLIILWVVKQSPVALCFPFVLMLLIPIRLYLLPYGFNNQELSVVSVCVFGCL</sequence>
<dbReference type="Pfam" id="PF00955">
    <property type="entry name" value="HCO3_cotransp"/>
    <property type="match status" value="1"/>
</dbReference>
<keyword evidence="3 5" id="KW-1133">Transmembrane helix</keyword>
<feature type="transmembrane region" description="Helical" evidence="5">
    <location>
        <begin position="159"/>
        <end position="178"/>
    </location>
</feature>
<reference evidence="7" key="1">
    <citation type="submission" date="2023-10" db="EMBL/GenBank/DDBJ databases">
        <title>Genome assemblies of two species of porcelain crab, Petrolisthes cinctipes and Petrolisthes manimaculis (Anomura: Porcellanidae).</title>
        <authorList>
            <person name="Angst P."/>
        </authorList>
    </citation>
    <scope>NUCLEOTIDE SEQUENCE</scope>
    <source>
        <strain evidence="7">PB745_01</strain>
        <tissue evidence="7">Gill</tissue>
    </source>
</reference>
<evidence type="ECO:0000256" key="2">
    <source>
        <dbReference type="ARBA" id="ARBA00022692"/>
    </source>
</evidence>
<dbReference type="GO" id="GO:0015701">
    <property type="term" value="P:bicarbonate transport"/>
    <property type="evidence" value="ECO:0007669"/>
    <property type="project" value="TreeGrafter"/>
</dbReference>
<feature type="transmembrane region" description="Helical" evidence="5">
    <location>
        <begin position="136"/>
        <end position="153"/>
    </location>
</feature>
<dbReference type="GO" id="GO:0005886">
    <property type="term" value="C:plasma membrane"/>
    <property type="evidence" value="ECO:0007669"/>
    <property type="project" value="TreeGrafter"/>
</dbReference>
<keyword evidence="2 5" id="KW-0812">Transmembrane</keyword>
<evidence type="ECO:0000256" key="5">
    <source>
        <dbReference type="SAM" id="Phobius"/>
    </source>
</evidence>
<dbReference type="GO" id="GO:0005452">
    <property type="term" value="F:solute:inorganic anion antiporter activity"/>
    <property type="evidence" value="ECO:0007669"/>
    <property type="project" value="InterPro"/>
</dbReference>
<dbReference type="AlphaFoldDB" id="A0AAE1G754"/>
<evidence type="ECO:0000256" key="3">
    <source>
        <dbReference type="ARBA" id="ARBA00022989"/>
    </source>
</evidence>
<feature type="transmembrane region" description="Helical" evidence="5">
    <location>
        <begin position="91"/>
        <end position="115"/>
    </location>
</feature>
<dbReference type="GO" id="GO:0051453">
    <property type="term" value="P:regulation of intracellular pH"/>
    <property type="evidence" value="ECO:0007669"/>
    <property type="project" value="TreeGrafter"/>
</dbReference>
<name>A0AAE1G754_PETCI</name>
<evidence type="ECO:0000256" key="4">
    <source>
        <dbReference type="ARBA" id="ARBA00023136"/>
    </source>
</evidence>
<dbReference type="InterPro" id="IPR011531">
    <property type="entry name" value="HCO3_transpt-like_TM_dom"/>
</dbReference>
<feature type="domain" description="Bicarbonate transporter-like transmembrane" evidence="6">
    <location>
        <begin position="1"/>
        <end position="191"/>
    </location>
</feature>
<evidence type="ECO:0000259" key="6">
    <source>
        <dbReference type="Pfam" id="PF00955"/>
    </source>
</evidence>
<keyword evidence="8" id="KW-1185">Reference proteome</keyword>
<organism evidence="7 8">
    <name type="scientific">Petrolisthes cinctipes</name>
    <name type="common">Flat porcelain crab</name>
    <dbReference type="NCBI Taxonomy" id="88211"/>
    <lineage>
        <taxon>Eukaryota</taxon>
        <taxon>Metazoa</taxon>
        <taxon>Ecdysozoa</taxon>
        <taxon>Arthropoda</taxon>
        <taxon>Crustacea</taxon>
        <taxon>Multicrustacea</taxon>
        <taxon>Malacostraca</taxon>
        <taxon>Eumalacostraca</taxon>
        <taxon>Eucarida</taxon>
        <taxon>Decapoda</taxon>
        <taxon>Pleocyemata</taxon>
        <taxon>Anomura</taxon>
        <taxon>Galatheoidea</taxon>
        <taxon>Porcellanidae</taxon>
        <taxon>Petrolisthes</taxon>
    </lineage>
</organism>
<dbReference type="GO" id="GO:0006820">
    <property type="term" value="P:monoatomic anion transport"/>
    <property type="evidence" value="ECO:0007669"/>
    <property type="project" value="InterPro"/>
</dbReference>
<dbReference type="Proteomes" id="UP001286313">
    <property type="component" value="Unassembled WGS sequence"/>
</dbReference>
<dbReference type="PANTHER" id="PTHR11453:SF47">
    <property type="entry name" value="ANION EXCHANGE PROTEIN"/>
    <property type="match status" value="1"/>
</dbReference>
<dbReference type="PANTHER" id="PTHR11453">
    <property type="entry name" value="ANION EXCHANGE PROTEIN"/>
    <property type="match status" value="1"/>
</dbReference>
<comment type="subcellular location">
    <subcellularLocation>
        <location evidence="1">Membrane</location>
        <topology evidence="1">Multi-pass membrane protein</topology>
    </subcellularLocation>
</comment>
<accession>A0AAE1G754</accession>
<dbReference type="EMBL" id="JAWQEG010000716">
    <property type="protein sequence ID" value="KAK3886276.1"/>
    <property type="molecule type" value="Genomic_DNA"/>
</dbReference>
<dbReference type="InterPro" id="IPR003020">
    <property type="entry name" value="HCO3_transpt_euk"/>
</dbReference>
<evidence type="ECO:0000256" key="1">
    <source>
        <dbReference type="ARBA" id="ARBA00004141"/>
    </source>
</evidence>